<dbReference type="SUPFAM" id="SSF90123">
    <property type="entry name" value="ABC transporter transmembrane region"/>
    <property type="match status" value="1"/>
</dbReference>
<protein>
    <submittedName>
        <fullName evidence="10">Type I secretion system permease/ATPase</fullName>
    </submittedName>
</protein>
<feature type="transmembrane region" description="Helical" evidence="7">
    <location>
        <begin position="162"/>
        <end position="178"/>
    </location>
</feature>
<evidence type="ECO:0000256" key="4">
    <source>
        <dbReference type="ARBA" id="ARBA00022840"/>
    </source>
</evidence>
<gene>
    <name evidence="10" type="ORF">ACFQXB_01420</name>
</gene>
<accession>A0ABW2UGZ4</accession>
<dbReference type="SUPFAM" id="SSF52540">
    <property type="entry name" value="P-loop containing nucleoside triphosphate hydrolases"/>
    <property type="match status" value="1"/>
</dbReference>
<keyword evidence="4" id="KW-0067">ATP-binding</keyword>
<name>A0ABW2UGZ4_9RHOB</name>
<dbReference type="Gene3D" id="1.20.1560.10">
    <property type="entry name" value="ABC transporter type 1, transmembrane domain"/>
    <property type="match status" value="1"/>
</dbReference>
<keyword evidence="6 7" id="KW-0472">Membrane</keyword>
<keyword evidence="2 7" id="KW-0812">Transmembrane</keyword>
<dbReference type="PROSITE" id="PS00211">
    <property type="entry name" value="ABC_TRANSPORTER_1"/>
    <property type="match status" value="1"/>
</dbReference>
<dbReference type="Gene3D" id="3.40.50.300">
    <property type="entry name" value="P-loop containing nucleotide triphosphate hydrolases"/>
    <property type="match status" value="1"/>
</dbReference>
<evidence type="ECO:0000256" key="5">
    <source>
        <dbReference type="ARBA" id="ARBA00022989"/>
    </source>
</evidence>
<evidence type="ECO:0000256" key="1">
    <source>
        <dbReference type="ARBA" id="ARBA00004651"/>
    </source>
</evidence>
<proteinExistence type="predicted"/>
<evidence type="ECO:0000256" key="3">
    <source>
        <dbReference type="ARBA" id="ARBA00022741"/>
    </source>
</evidence>
<dbReference type="RefSeq" id="WP_377397994.1">
    <property type="nucleotide sequence ID" value="NZ_JBHTFQ010000001.1"/>
</dbReference>
<evidence type="ECO:0000256" key="7">
    <source>
        <dbReference type="SAM" id="Phobius"/>
    </source>
</evidence>
<keyword evidence="3" id="KW-0547">Nucleotide-binding</keyword>
<dbReference type="PANTHER" id="PTHR43394">
    <property type="entry name" value="ATP-DEPENDENT PERMEASE MDL1, MITOCHONDRIAL"/>
    <property type="match status" value="1"/>
</dbReference>
<feature type="domain" description="ABC transmembrane type-1" evidence="9">
    <location>
        <begin position="25"/>
        <end position="303"/>
    </location>
</feature>
<dbReference type="PROSITE" id="PS50929">
    <property type="entry name" value="ABC_TM1F"/>
    <property type="match status" value="1"/>
</dbReference>
<evidence type="ECO:0000256" key="2">
    <source>
        <dbReference type="ARBA" id="ARBA00022692"/>
    </source>
</evidence>
<evidence type="ECO:0000313" key="11">
    <source>
        <dbReference type="Proteomes" id="UP001596516"/>
    </source>
</evidence>
<dbReference type="InterPro" id="IPR003593">
    <property type="entry name" value="AAA+_ATPase"/>
</dbReference>
<feature type="transmembrane region" description="Helical" evidence="7">
    <location>
        <begin position="23"/>
        <end position="47"/>
    </location>
</feature>
<keyword evidence="5 7" id="KW-1133">Transmembrane helix</keyword>
<dbReference type="PANTHER" id="PTHR43394:SF1">
    <property type="entry name" value="ATP-BINDING CASSETTE SUB-FAMILY B MEMBER 10, MITOCHONDRIAL"/>
    <property type="match status" value="1"/>
</dbReference>
<comment type="caution">
    <text evidence="10">The sequence shown here is derived from an EMBL/GenBank/DDBJ whole genome shotgun (WGS) entry which is preliminary data.</text>
</comment>
<feature type="domain" description="ABC transporter" evidence="8">
    <location>
        <begin position="334"/>
        <end position="570"/>
    </location>
</feature>
<dbReference type="InterPro" id="IPR036640">
    <property type="entry name" value="ABC1_TM_sf"/>
</dbReference>
<dbReference type="Pfam" id="PF00664">
    <property type="entry name" value="ABC_membrane"/>
    <property type="match status" value="1"/>
</dbReference>
<evidence type="ECO:0000256" key="6">
    <source>
        <dbReference type="ARBA" id="ARBA00023136"/>
    </source>
</evidence>
<reference evidence="11" key="1">
    <citation type="journal article" date="2019" name="Int. J. Syst. Evol. Microbiol.">
        <title>The Global Catalogue of Microorganisms (GCM) 10K type strain sequencing project: providing services to taxonomists for standard genome sequencing and annotation.</title>
        <authorList>
            <consortium name="The Broad Institute Genomics Platform"/>
            <consortium name="The Broad Institute Genome Sequencing Center for Infectious Disease"/>
            <person name="Wu L."/>
            <person name="Ma J."/>
        </authorList>
    </citation>
    <scope>NUCLEOTIDE SEQUENCE [LARGE SCALE GENOMIC DNA]</scope>
    <source>
        <strain evidence="11">CGMCC 1.12750</strain>
    </source>
</reference>
<evidence type="ECO:0000313" key="10">
    <source>
        <dbReference type="EMBL" id="MFC7702850.1"/>
    </source>
</evidence>
<evidence type="ECO:0000259" key="9">
    <source>
        <dbReference type="PROSITE" id="PS50929"/>
    </source>
</evidence>
<organism evidence="10 11">
    <name type="scientific">Plastorhodobacter daqingensis</name>
    <dbReference type="NCBI Taxonomy" id="1387281"/>
    <lineage>
        <taxon>Bacteria</taxon>
        <taxon>Pseudomonadati</taxon>
        <taxon>Pseudomonadota</taxon>
        <taxon>Alphaproteobacteria</taxon>
        <taxon>Rhodobacterales</taxon>
        <taxon>Paracoccaceae</taxon>
        <taxon>Plastorhodobacter</taxon>
    </lineage>
</organism>
<dbReference type="InterPro" id="IPR010128">
    <property type="entry name" value="ATPase_T1SS_PrtD-like"/>
</dbReference>
<dbReference type="NCBIfam" id="TIGR01842">
    <property type="entry name" value="type_I_sec_PrtD"/>
    <property type="match status" value="1"/>
</dbReference>
<feature type="transmembrane region" description="Helical" evidence="7">
    <location>
        <begin position="136"/>
        <end position="156"/>
    </location>
</feature>
<dbReference type="InterPro" id="IPR017871">
    <property type="entry name" value="ABC_transporter-like_CS"/>
</dbReference>
<dbReference type="InterPro" id="IPR027417">
    <property type="entry name" value="P-loop_NTPase"/>
</dbReference>
<evidence type="ECO:0000259" key="8">
    <source>
        <dbReference type="PROSITE" id="PS50893"/>
    </source>
</evidence>
<dbReference type="SMART" id="SM00382">
    <property type="entry name" value="AAA"/>
    <property type="match status" value="1"/>
</dbReference>
<dbReference type="PROSITE" id="PS50893">
    <property type="entry name" value="ABC_TRANSPORTER_2"/>
    <property type="match status" value="1"/>
</dbReference>
<dbReference type="Pfam" id="PF00005">
    <property type="entry name" value="ABC_tran"/>
    <property type="match status" value="1"/>
</dbReference>
<dbReference type="InterPro" id="IPR039421">
    <property type="entry name" value="Type_1_exporter"/>
</dbReference>
<dbReference type="InterPro" id="IPR011527">
    <property type="entry name" value="ABC1_TM_dom"/>
</dbReference>
<sequence length="578" mass="61587">MSAQEPHNGDHELRQVRNASRSLLATVFLFSAAVNILMLTGPIFMLQVYDRVLVSRSEATLVALFALVAFLFLMMGVLDYARGRIMSRVGARFQDQLDRRVFAAALRRSGTVPDDPAANAAQADLESIQRFLSSPVFIALLDMPWAPLFAAAIFVFHPMLGVLALGGGLLLVVLTWINQRLTRRGAAMAAQNGLLAERFASQIRTEADTVQSLGMRGSAFDRWQDARGAALAASVAVGDRGAAISVTIRTFRLFLQSAMLALGAWLVLQGELTPGAMIAASILMGRALAPVESALAQWQVFQRAQEGWRRLSGLLAAMPAGTPRTALPRPRPVLDVHHLTVVPPGEQQAALRLVSFRVEPGQAVGVIGPSGAGKSTLARALTGLWVPAGGRARLDGAALDQYDPDVLGQHIGYLPQRVTLFDGTIAENIARLAPNPDAAQVVAAARKAAAHDMILSLPEGYDTYVTASGSRLSGGQIQRIGLARAMFGDPVLLILDEPNSNLDNDGSAALNAAIRAAKAQGCSVLIMAHRPAAIQECDLLLVLEGGSRRAFGPRDQVLRDMVRNHTDILRSAGPGGVT</sequence>
<dbReference type="EMBL" id="JBHTFQ010000001">
    <property type="protein sequence ID" value="MFC7702850.1"/>
    <property type="molecule type" value="Genomic_DNA"/>
</dbReference>
<comment type="subcellular location">
    <subcellularLocation>
        <location evidence="1">Cell membrane</location>
        <topology evidence="1">Multi-pass membrane protein</topology>
    </subcellularLocation>
</comment>
<dbReference type="InterPro" id="IPR003439">
    <property type="entry name" value="ABC_transporter-like_ATP-bd"/>
</dbReference>
<keyword evidence="11" id="KW-1185">Reference proteome</keyword>
<feature type="transmembrane region" description="Helical" evidence="7">
    <location>
        <begin position="59"/>
        <end position="78"/>
    </location>
</feature>
<dbReference type="Proteomes" id="UP001596516">
    <property type="component" value="Unassembled WGS sequence"/>
</dbReference>